<dbReference type="RefSeq" id="WP_161257234.1">
    <property type="nucleotide sequence ID" value="NZ_WXEY01000006.1"/>
</dbReference>
<evidence type="ECO:0000259" key="1">
    <source>
        <dbReference type="Pfam" id="PF07484"/>
    </source>
</evidence>
<gene>
    <name evidence="2" type="ORF">GTO91_07495</name>
</gene>
<dbReference type="EMBL" id="WXEY01000006">
    <property type="protein sequence ID" value="MZP29548.1"/>
    <property type="molecule type" value="Genomic_DNA"/>
</dbReference>
<dbReference type="InterPro" id="IPR011083">
    <property type="entry name" value="Phage_tail_collar_dom"/>
</dbReference>
<proteinExistence type="predicted"/>
<organism evidence="2 3">
    <name type="scientific">Heliomicrobium undosum</name>
    <dbReference type="NCBI Taxonomy" id="121734"/>
    <lineage>
        <taxon>Bacteria</taxon>
        <taxon>Bacillati</taxon>
        <taxon>Bacillota</taxon>
        <taxon>Clostridia</taxon>
        <taxon>Eubacteriales</taxon>
        <taxon>Heliobacteriaceae</taxon>
        <taxon>Heliomicrobium</taxon>
    </lineage>
</organism>
<evidence type="ECO:0000313" key="2">
    <source>
        <dbReference type="EMBL" id="MZP29548.1"/>
    </source>
</evidence>
<protein>
    <recommendedName>
        <fullName evidence="1">Phage tail collar domain-containing protein</fullName>
    </recommendedName>
</protein>
<dbReference type="OrthoDB" id="9810174at2"/>
<dbReference type="AlphaFoldDB" id="A0A845L736"/>
<reference evidence="2 3" key="1">
    <citation type="submission" date="2020-01" db="EMBL/GenBank/DDBJ databases">
        <title>Whole-genome sequence of Heliobacterium undosum DSM 13378.</title>
        <authorList>
            <person name="Kyndt J.A."/>
            <person name="Meyer T.E."/>
        </authorList>
    </citation>
    <scope>NUCLEOTIDE SEQUENCE [LARGE SCALE GENOMIC DNA]</scope>
    <source>
        <strain evidence="2 3">DSM 13378</strain>
    </source>
</reference>
<dbReference type="Gene3D" id="3.90.1340.10">
    <property type="entry name" value="Phage tail collar domain"/>
    <property type="match status" value="1"/>
</dbReference>
<dbReference type="Proteomes" id="UP000463470">
    <property type="component" value="Unassembled WGS sequence"/>
</dbReference>
<comment type="caution">
    <text evidence="2">The sequence shown here is derived from an EMBL/GenBank/DDBJ whole genome shotgun (WGS) entry which is preliminary data.</text>
</comment>
<dbReference type="InterPro" id="IPR037053">
    <property type="entry name" value="Phage_tail_collar_dom_sf"/>
</dbReference>
<name>A0A845L736_9FIRM</name>
<evidence type="ECO:0000313" key="3">
    <source>
        <dbReference type="Proteomes" id="UP000463470"/>
    </source>
</evidence>
<dbReference type="Pfam" id="PF07484">
    <property type="entry name" value="Collar"/>
    <property type="match status" value="1"/>
</dbReference>
<accession>A0A845L736</accession>
<feature type="domain" description="Phage tail collar" evidence="1">
    <location>
        <begin position="6"/>
        <end position="61"/>
    </location>
</feature>
<keyword evidence="3" id="KW-1185">Reference proteome</keyword>
<dbReference type="SUPFAM" id="SSF88874">
    <property type="entry name" value="Receptor-binding domain of short tail fibre protein gp12"/>
    <property type="match status" value="1"/>
</dbReference>
<sequence length="214" mass="22228">MECFIGTILPWAGAWVPRGWALCDGSQLPIAQNQALFAVIGTTYGGDGKNNFNLPNLCGRVAIGDGQLSTEPIRYKQGAYSGTTTTTLQMSNLPAHMHSLTSTPQNPTIAIQGSASVQIQASTDTTIAGAAVPPNNGYLGPASAGKTAVSLYANNLDSTKSANLNGGTVNFTANQVTGSTGSNTATAPASFSNMPPYQVVKYIICLQGLWPDRD</sequence>